<dbReference type="PANTHER" id="PTHR43415">
    <property type="entry name" value="SPERMIDINE N(1)-ACETYLTRANSFERASE"/>
    <property type="match status" value="1"/>
</dbReference>
<reference evidence="2 3" key="1">
    <citation type="submission" date="2017-10" db="EMBL/GenBank/DDBJ databases">
        <title>Paenichitinophaga pekingensis gen. nov., sp. nov., isolated from activated sludge.</title>
        <authorList>
            <person name="Jin D."/>
            <person name="Kong X."/>
            <person name="Deng Y."/>
            <person name="Bai Z."/>
        </authorList>
    </citation>
    <scope>NUCLEOTIDE SEQUENCE [LARGE SCALE GENOMIC DNA]</scope>
    <source>
        <strain evidence="2 3">13</strain>
    </source>
</reference>
<dbReference type="InterPro" id="IPR000182">
    <property type="entry name" value="GNAT_dom"/>
</dbReference>
<dbReference type="AlphaFoldDB" id="A0A291QSU8"/>
<accession>A0A291QSU8</accession>
<dbReference type="InterPro" id="IPR016181">
    <property type="entry name" value="Acyl_CoA_acyltransferase"/>
</dbReference>
<protein>
    <recommendedName>
        <fullName evidence="1">N-acetyltransferase domain-containing protein</fullName>
    </recommendedName>
</protein>
<dbReference type="SUPFAM" id="SSF55729">
    <property type="entry name" value="Acyl-CoA N-acyltransferases (Nat)"/>
    <property type="match status" value="1"/>
</dbReference>
<dbReference type="Proteomes" id="UP000220133">
    <property type="component" value="Chromosome"/>
</dbReference>
<dbReference type="Pfam" id="PF00583">
    <property type="entry name" value="Acetyltransf_1"/>
    <property type="match status" value="1"/>
</dbReference>
<keyword evidence="3" id="KW-1185">Reference proteome</keyword>
<dbReference type="PANTHER" id="PTHR43415:SF3">
    <property type="entry name" value="GNAT-FAMILY ACETYLTRANSFERASE"/>
    <property type="match status" value="1"/>
</dbReference>
<evidence type="ECO:0000259" key="1">
    <source>
        <dbReference type="PROSITE" id="PS51186"/>
    </source>
</evidence>
<dbReference type="OrthoDB" id="948250at2"/>
<dbReference type="GO" id="GO:0016747">
    <property type="term" value="F:acyltransferase activity, transferring groups other than amino-acyl groups"/>
    <property type="evidence" value="ECO:0007669"/>
    <property type="project" value="InterPro"/>
</dbReference>
<evidence type="ECO:0000313" key="3">
    <source>
        <dbReference type="Proteomes" id="UP000220133"/>
    </source>
</evidence>
<proteinExistence type="predicted"/>
<sequence length="187" mass="21513">MHSYPEQMLHYLPNGQALTVRQPRMQDAEALLSCFQQLVLETDLLLSSPLEVGGLSLLHEEKYLLNYVDVPQNLMLLAIIGQEIIGAVTLTQRVYQKQQHIGDIGIAIRKNYQNMGIGRRLLTAMFRWVEHHPLLEQIYCEVMVQNERAIHLYQHFGFEICGKLADAIKQDDGTYADLYMMNKKLNA</sequence>
<organism evidence="2 3">
    <name type="scientific">Chitinophaga caeni</name>
    <dbReference type="NCBI Taxonomy" id="2029983"/>
    <lineage>
        <taxon>Bacteria</taxon>
        <taxon>Pseudomonadati</taxon>
        <taxon>Bacteroidota</taxon>
        <taxon>Chitinophagia</taxon>
        <taxon>Chitinophagales</taxon>
        <taxon>Chitinophagaceae</taxon>
        <taxon>Chitinophaga</taxon>
    </lineage>
</organism>
<name>A0A291QSU8_9BACT</name>
<evidence type="ECO:0000313" key="2">
    <source>
        <dbReference type="EMBL" id="ATL47048.1"/>
    </source>
</evidence>
<gene>
    <name evidence="2" type="ORF">COR50_07540</name>
</gene>
<feature type="domain" description="N-acetyltransferase" evidence="1">
    <location>
        <begin position="18"/>
        <end position="186"/>
    </location>
</feature>
<dbReference type="Gene3D" id="3.40.630.30">
    <property type="match status" value="1"/>
</dbReference>
<dbReference type="PROSITE" id="PS51186">
    <property type="entry name" value="GNAT"/>
    <property type="match status" value="1"/>
</dbReference>
<dbReference type="RefSeq" id="WP_098193432.1">
    <property type="nucleotide sequence ID" value="NZ_CP023777.1"/>
</dbReference>
<dbReference type="EMBL" id="CP023777">
    <property type="protein sequence ID" value="ATL47048.1"/>
    <property type="molecule type" value="Genomic_DNA"/>
</dbReference>
<dbReference type="KEGG" id="cbae:COR50_07540"/>
<dbReference type="CDD" id="cd04301">
    <property type="entry name" value="NAT_SF"/>
    <property type="match status" value="1"/>
</dbReference>